<name>A0A846QNL7_9BACT</name>
<dbReference type="RefSeq" id="WP_167940879.1">
    <property type="nucleotide sequence ID" value="NZ_JAATJA010000001.1"/>
</dbReference>
<dbReference type="Proteomes" id="UP000580856">
    <property type="component" value="Unassembled WGS sequence"/>
</dbReference>
<dbReference type="AlphaFoldDB" id="A0A846QNL7"/>
<proteinExistence type="predicted"/>
<evidence type="ECO:0000256" key="1">
    <source>
        <dbReference type="SAM" id="MobiDB-lite"/>
    </source>
</evidence>
<protein>
    <submittedName>
        <fullName evidence="2">Uncharacterized protein</fullName>
    </submittedName>
</protein>
<feature type="compositionally biased region" description="Low complexity" evidence="1">
    <location>
        <begin position="138"/>
        <end position="149"/>
    </location>
</feature>
<evidence type="ECO:0000313" key="2">
    <source>
        <dbReference type="EMBL" id="NJB67863.1"/>
    </source>
</evidence>
<dbReference type="EMBL" id="JAATJA010000001">
    <property type="protein sequence ID" value="NJB67863.1"/>
    <property type="molecule type" value="Genomic_DNA"/>
</dbReference>
<reference evidence="2 3" key="1">
    <citation type="submission" date="2020-03" db="EMBL/GenBank/DDBJ databases">
        <title>Genomic Encyclopedia of Type Strains, Phase IV (KMG-IV): sequencing the most valuable type-strain genomes for metagenomic binning, comparative biology and taxonomic classification.</title>
        <authorList>
            <person name="Goeker M."/>
        </authorList>
    </citation>
    <scope>NUCLEOTIDE SEQUENCE [LARGE SCALE GENOMIC DNA]</scope>
    <source>
        <strain evidence="2 3">DSM 24233</strain>
    </source>
</reference>
<gene>
    <name evidence="2" type="ORF">GGQ74_001503</name>
</gene>
<organism evidence="2 3">
    <name type="scientific">Desulfobaculum xiamenense</name>
    <dbReference type="NCBI Taxonomy" id="995050"/>
    <lineage>
        <taxon>Bacteria</taxon>
        <taxon>Pseudomonadati</taxon>
        <taxon>Thermodesulfobacteriota</taxon>
        <taxon>Desulfovibrionia</taxon>
        <taxon>Desulfovibrionales</taxon>
        <taxon>Desulfovibrionaceae</taxon>
        <taxon>Desulfobaculum</taxon>
    </lineage>
</organism>
<keyword evidence="3" id="KW-1185">Reference proteome</keyword>
<sequence length="168" mass="19163">MRWIVSVILSVAFAAGIVLFYQVWMDFRVSQAEIEFLNTEMQNYRRVEKLFAEQEEKVVVVNGLWEQIQQVGLAPDNWLLYPLSIGRTMEWRDLEKLLYLASNDPDKGGYWFRPTALRVTRVVVAPESAEGTAPAQPPAGEKPAAGGPLPKQMYETVMQGEFMIPKNR</sequence>
<comment type="caution">
    <text evidence="2">The sequence shown here is derived from an EMBL/GenBank/DDBJ whole genome shotgun (WGS) entry which is preliminary data.</text>
</comment>
<accession>A0A846QNL7</accession>
<evidence type="ECO:0000313" key="3">
    <source>
        <dbReference type="Proteomes" id="UP000580856"/>
    </source>
</evidence>
<feature type="region of interest" description="Disordered" evidence="1">
    <location>
        <begin position="128"/>
        <end position="149"/>
    </location>
</feature>